<proteinExistence type="predicted"/>
<dbReference type="KEGG" id="dfl:DFE_0802"/>
<dbReference type="EMBL" id="AP017378">
    <property type="protein sequence ID" value="BBD07528.1"/>
    <property type="molecule type" value="Genomic_DNA"/>
</dbReference>
<sequence length="120" mass="12915">MTDDKRTTKRLAIQAVDFATLLVNDTYMLYGSITNVCQCGLNMELFPSSPGASPLPGDAIQLRSCPKGLNCLIGGASGTIAWVQSNICGIQLNKPVAKTIQELEQHFYARNLAPWSGQGV</sequence>
<accession>A0A2Z6AWC2</accession>
<dbReference type="RefSeq" id="WP_126376857.1">
    <property type="nucleotide sequence ID" value="NZ_AP017378.1"/>
</dbReference>
<organism evidence="1 2">
    <name type="scientific">Desulfovibrio ferrophilus</name>
    <dbReference type="NCBI Taxonomy" id="241368"/>
    <lineage>
        <taxon>Bacteria</taxon>
        <taxon>Pseudomonadati</taxon>
        <taxon>Thermodesulfobacteriota</taxon>
        <taxon>Desulfovibrionia</taxon>
        <taxon>Desulfovibrionales</taxon>
        <taxon>Desulfovibrionaceae</taxon>
        <taxon>Desulfovibrio</taxon>
    </lineage>
</organism>
<reference evidence="1 2" key="1">
    <citation type="journal article" date="2018" name="Sci. Adv.">
        <title>Multi-heme cytochromes provide a pathway for survival in energy-limited environments.</title>
        <authorList>
            <person name="Deng X."/>
            <person name="Dohmae N."/>
            <person name="Nealson K.H."/>
            <person name="Hashimoto K."/>
            <person name="Okamoto A."/>
        </authorList>
    </citation>
    <scope>NUCLEOTIDE SEQUENCE [LARGE SCALE GENOMIC DNA]</scope>
    <source>
        <strain evidence="1 2">IS5</strain>
    </source>
</reference>
<protein>
    <submittedName>
        <fullName evidence="1">Type IV pilus assembly PilZ</fullName>
    </submittedName>
</protein>
<keyword evidence="2" id="KW-1185">Reference proteome</keyword>
<evidence type="ECO:0000313" key="2">
    <source>
        <dbReference type="Proteomes" id="UP000269883"/>
    </source>
</evidence>
<evidence type="ECO:0000313" key="1">
    <source>
        <dbReference type="EMBL" id="BBD07528.1"/>
    </source>
</evidence>
<name>A0A2Z6AWC2_9BACT</name>
<dbReference type="Proteomes" id="UP000269883">
    <property type="component" value="Chromosome"/>
</dbReference>
<gene>
    <name evidence="1" type="ORF">DFE_0802</name>
</gene>
<dbReference type="AlphaFoldDB" id="A0A2Z6AWC2"/>